<dbReference type="InterPro" id="IPR010920">
    <property type="entry name" value="LSM_dom_sf"/>
</dbReference>
<dbReference type="Gene3D" id="2.30.30.60">
    <property type="match status" value="1"/>
</dbReference>
<evidence type="ECO:0000256" key="5">
    <source>
        <dbReference type="ARBA" id="ARBA00022989"/>
    </source>
</evidence>
<dbReference type="PANTHER" id="PTHR30347:SF1">
    <property type="entry name" value="MECHANOSENSITIVE CHANNEL MSCK"/>
    <property type="match status" value="1"/>
</dbReference>
<proteinExistence type="inferred from homology"/>
<dbReference type="Gene3D" id="1.10.287.1260">
    <property type="match status" value="1"/>
</dbReference>
<reference evidence="12 13" key="1">
    <citation type="journal article" date="2011" name="J. Bacteriol.">
        <title>Complete Genome Sequence of the Aerobic Marine Methanotroph Methylomonas methanica MC09.</title>
        <authorList>
            <person name="Boden R."/>
            <person name="Cunliffe M."/>
            <person name="Scanlan J."/>
            <person name="Moussard H."/>
            <person name="Kits K.D."/>
            <person name="Klotz M.G."/>
            <person name="Jetten M.S."/>
            <person name="Vuilleumier S."/>
            <person name="Han J."/>
            <person name="Peters L."/>
            <person name="Mikhailova N."/>
            <person name="Teshima H."/>
            <person name="Tapia R."/>
            <person name="Kyrpides N."/>
            <person name="Ivanova N."/>
            <person name="Pagani I."/>
            <person name="Cheng J.F."/>
            <person name="Goodwin L."/>
            <person name="Han C."/>
            <person name="Hauser L."/>
            <person name="Land M.L."/>
            <person name="Lapidus A."/>
            <person name="Lucas S."/>
            <person name="Pitluck S."/>
            <person name="Woyke T."/>
            <person name="Stein L."/>
            <person name="Murrell J.C."/>
        </authorList>
    </citation>
    <scope>NUCLEOTIDE SEQUENCE [LARGE SCALE GENOMIC DNA]</scope>
    <source>
        <strain evidence="12 13">MC09</strain>
    </source>
</reference>
<evidence type="ECO:0000259" key="10">
    <source>
        <dbReference type="Pfam" id="PF21082"/>
    </source>
</evidence>
<dbReference type="InterPro" id="IPR049278">
    <property type="entry name" value="MS_channel_C"/>
</dbReference>
<evidence type="ECO:0000256" key="4">
    <source>
        <dbReference type="ARBA" id="ARBA00022692"/>
    </source>
</evidence>
<dbReference type="InterPro" id="IPR011014">
    <property type="entry name" value="MscS_channel_TM-2"/>
</dbReference>
<dbReference type="InterPro" id="IPR011066">
    <property type="entry name" value="MscS_channel_C_sf"/>
</dbReference>
<feature type="domain" description="Mechanosensitive ion channel MscS" evidence="9">
    <location>
        <begin position="556"/>
        <end position="622"/>
    </location>
</feature>
<dbReference type="Pfam" id="PF21082">
    <property type="entry name" value="MS_channel_3rd"/>
    <property type="match status" value="1"/>
</dbReference>
<dbReference type="GO" id="GO:0005886">
    <property type="term" value="C:plasma membrane"/>
    <property type="evidence" value="ECO:0007669"/>
    <property type="project" value="UniProtKB-SubCell"/>
</dbReference>
<evidence type="ECO:0000256" key="1">
    <source>
        <dbReference type="ARBA" id="ARBA00004651"/>
    </source>
</evidence>
<dbReference type="InterPro" id="IPR023408">
    <property type="entry name" value="MscS_beta-dom_sf"/>
</dbReference>
<reference evidence="13" key="3">
    <citation type="submission" date="2011-05" db="EMBL/GenBank/DDBJ databases">
        <title>Complete sequence of Methylomonas methanica MC09.</title>
        <authorList>
            <consortium name="US DOE Joint Genome Institute"/>
            <person name="Lucas S."/>
            <person name="Han J."/>
            <person name="Lapidus A."/>
            <person name="Cheng J.-F."/>
            <person name="Goodwin L."/>
            <person name="Pitluck S."/>
            <person name="Peters L."/>
            <person name="Mikhailova N."/>
            <person name="Teshima H."/>
            <person name="Han C."/>
            <person name="Tapia R."/>
            <person name="Land M."/>
            <person name="Hauser L."/>
            <person name="Kyrpides N."/>
            <person name="Ivanova N."/>
            <person name="Pagani I."/>
            <person name="Stein L."/>
            <person name="Woyke T."/>
        </authorList>
    </citation>
    <scope>NUCLEOTIDE SEQUENCE [LARGE SCALE GENOMIC DNA]</scope>
    <source>
        <strain evidence="13">MC09</strain>
    </source>
</reference>
<organism evidence="12 13">
    <name type="scientific">Methylomonas methanica (strain DSM 25384 / MC09)</name>
    <dbReference type="NCBI Taxonomy" id="857087"/>
    <lineage>
        <taxon>Bacteria</taxon>
        <taxon>Pseudomonadati</taxon>
        <taxon>Pseudomonadota</taxon>
        <taxon>Gammaproteobacteria</taxon>
        <taxon>Methylococcales</taxon>
        <taxon>Methylococcaceae</taxon>
        <taxon>Methylomonas</taxon>
    </lineage>
</organism>
<dbReference type="HOGENOM" id="CLU_023512_0_0_6"/>
<dbReference type="EMBL" id="CP002738">
    <property type="protein sequence ID" value="AEG00330.1"/>
    <property type="molecule type" value="Genomic_DNA"/>
</dbReference>
<sequence length="731" mass="81898">MNLYVNTLKLLRYKSRVMRVTYWLIAFLITISPVSAELAVPSINRNIAATVAAKNQVVKPPDPRSLSAAWWRYFDADSADLTQRISRFDALLNTLYANESVEVKANVANLIENLQRYAELRDKSVSVSLPAPDIQTAYSLRQWLDMVRKRQALQAESQSESEDLKKDVKRHNAAKHELDTLMAAYLELPDAASAKSAEGLQVISFWAGLVLEGEKLRLKKAFLETSNAQLKQLNQEVKASRSRIVVSDQDVEQLKKDIKAAEQSRLNVRENLTRLVAAVDVENLDSDDGNARALLSKQRINHATIKEAVADAILLRKRMEYLLMRMLRTEDAATLNESQIELQDYLEQIYGIKDKLDVWQEKAENDQDRAGKSLASLFVSTEKQSSEMVILTQKRLTEVQNTLLSLQRLASEIDDAELIADRADALVVDKQGALITGLVNVKTSTVKVWESLWEHMGASLFKIGETPVTLLGILRLILVITFAWALSHFVRRGLTHLSARQGDSSTYLYTLGRLAHYLILIIGISIGLSSIGVDLSNFALIAGALSVGVGFGLQAIVNNFVSGLIVLFERSLRIGDFVELSTGLAGEVKAINVRSTLVTTTDMVDILVPNSEFVNGQVINWTLTDASRRIHIPFGVAYGSDKDIVRKAALEAANNTPHTLKNRLNRDPEVWLINFGDSSLDFELVVWVQPQAVKKPQRVRAAYYWELETALRKYGVEIPFPQRDLHIRRKN</sequence>
<accession>G0A4B4</accession>
<dbReference type="STRING" id="857087.Metme_1914"/>
<keyword evidence="13" id="KW-1185">Reference proteome</keyword>
<evidence type="ECO:0000259" key="11">
    <source>
        <dbReference type="Pfam" id="PF21088"/>
    </source>
</evidence>
<name>G0A4B4_METMM</name>
<dbReference type="InterPro" id="IPR049142">
    <property type="entry name" value="MS_channel_1st"/>
</dbReference>
<reference key="2">
    <citation type="submission" date="2011-05" db="EMBL/GenBank/DDBJ databases">
        <title>Complete genome sequence of the aerobic marine methanotroph Methylomonas methanica MC09.</title>
        <authorList>
            <person name="Boden R."/>
            <person name="Cunliffe M."/>
            <person name="Scanlan J."/>
            <person name="Moussard H."/>
            <person name="Kits K.D."/>
            <person name="Klotz M."/>
            <person name="Jetten M."/>
            <person name="Vuilleumier S."/>
            <person name="Han J."/>
            <person name="Peters L."/>
            <person name="Mikhailova N."/>
            <person name="Teshima H."/>
            <person name="Tapia R."/>
            <person name="Kyrpides N."/>
            <person name="Ivanova N."/>
            <person name="Pagani I."/>
            <person name="Cheng J.-F."/>
            <person name="Goodwin L."/>
            <person name="Han C."/>
            <person name="Hauser L."/>
            <person name="Land M."/>
            <person name="Lapidus A."/>
            <person name="Lucas S."/>
            <person name="Pitluck S."/>
            <person name="Woyke T."/>
            <person name="Stein L.Y."/>
            <person name="Murrell C."/>
        </authorList>
    </citation>
    <scope>NUCLEOTIDE SEQUENCE</scope>
    <source>
        <strain>MC09</strain>
    </source>
</reference>
<evidence type="ECO:0000313" key="13">
    <source>
        <dbReference type="Proteomes" id="UP000008888"/>
    </source>
</evidence>
<evidence type="ECO:0000256" key="6">
    <source>
        <dbReference type="ARBA" id="ARBA00023136"/>
    </source>
</evidence>
<dbReference type="SUPFAM" id="SSF82689">
    <property type="entry name" value="Mechanosensitive channel protein MscS (YggB), C-terminal domain"/>
    <property type="match status" value="1"/>
</dbReference>
<keyword evidence="4 8" id="KW-0812">Transmembrane</keyword>
<feature type="transmembrane region" description="Helical" evidence="8">
    <location>
        <begin position="511"/>
        <end position="532"/>
    </location>
</feature>
<dbReference type="SUPFAM" id="SSF50182">
    <property type="entry name" value="Sm-like ribonucleoproteins"/>
    <property type="match status" value="1"/>
</dbReference>
<protein>
    <submittedName>
        <fullName evidence="12">MscS Mechanosensitive ion channel</fullName>
    </submittedName>
</protein>
<feature type="coiled-coil region" evidence="7">
    <location>
        <begin position="223"/>
        <end position="271"/>
    </location>
</feature>
<dbReference type="Gene3D" id="3.30.70.100">
    <property type="match status" value="1"/>
</dbReference>
<keyword evidence="3" id="KW-1003">Cell membrane</keyword>
<keyword evidence="6 8" id="KW-0472">Membrane</keyword>
<dbReference type="PANTHER" id="PTHR30347">
    <property type="entry name" value="POTASSIUM CHANNEL RELATED"/>
    <property type="match status" value="1"/>
</dbReference>
<dbReference type="eggNOG" id="COG3264">
    <property type="taxonomic scope" value="Bacteria"/>
</dbReference>
<feature type="domain" description="Mechanosensitive ion channel MscS C-terminal" evidence="10">
    <location>
        <begin position="632"/>
        <end position="718"/>
    </location>
</feature>
<dbReference type="KEGG" id="mmt:Metme_1914"/>
<evidence type="ECO:0000259" key="9">
    <source>
        <dbReference type="Pfam" id="PF00924"/>
    </source>
</evidence>
<dbReference type="Pfam" id="PF21088">
    <property type="entry name" value="MS_channel_1st"/>
    <property type="match status" value="1"/>
</dbReference>
<dbReference type="InterPro" id="IPR006685">
    <property type="entry name" value="MscS_channel_2nd"/>
</dbReference>
<dbReference type="AlphaFoldDB" id="G0A4B4"/>
<comment type="subcellular location">
    <subcellularLocation>
        <location evidence="1">Cell membrane</location>
        <topology evidence="1">Multi-pass membrane protein</topology>
    </subcellularLocation>
</comment>
<feature type="transmembrane region" description="Helical" evidence="8">
    <location>
        <begin position="468"/>
        <end position="490"/>
    </location>
</feature>
<evidence type="ECO:0000256" key="8">
    <source>
        <dbReference type="SAM" id="Phobius"/>
    </source>
</evidence>
<feature type="domain" description="Mechanosensitive ion channel transmembrane helices 2/3" evidence="11">
    <location>
        <begin position="517"/>
        <end position="554"/>
    </location>
</feature>
<feature type="transmembrane region" description="Helical" evidence="8">
    <location>
        <begin position="538"/>
        <end position="568"/>
    </location>
</feature>
<evidence type="ECO:0000313" key="12">
    <source>
        <dbReference type="EMBL" id="AEG00330.1"/>
    </source>
</evidence>
<dbReference type="InterPro" id="IPR052702">
    <property type="entry name" value="MscS-like_channel"/>
</dbReference>
<evidence type="ECO:0000256" key="3">
    <source>
        <dbReference type="ARBA" id="ARBA00022475"/>
    </source>
</evidence>
<dbReference type="Pfam" id="PF00924">
    <property type="entry name" value="MS_channel_2nd"/>
    <property type="match status" value="1"/>
</dbReference>
<gene>
    <name evidence="12" type="ordered locus">Metme_1914</name>
</gene>
<evidence type="ECO:0000256" key="7">
    <source>
        <dbReference type="SAM" id="Coils"/>
    </source>
</evidence>
<dbReference type="GO" id="GO:0008381">
    <property type="term" value="F:mechanosensitive monoatomic ion channel activity"/>
    <property type="evidence" value="ECO:0007669"/>
    <property type="project" value="UniProtKB-ARBA"/>
</dbReference>
<dbReference type="SUPFAM" id="SSF82861">
    <property type="entry name" value="Mechanosensitive channel protein MscS (YggB), transmembrane region"/>
    <property type="match status" value="1"/>
</dbReference>
<dbReference type="Proteomes" id="UP000008888">
    <property type="component" value="Chromosome"/>
</dbReference>
<dbReference type="eggNOG" id="COG0419">
    <property type="taxonomic scope" value="Bacteria"/>
</dbReference>
<comment type="similarity">
    <text evidence="2">Belongs to the MscS (TC 1.A.23) family.</text>
</comment>
<evidence type="ECO:0000256" key="2">
    <source>
        <dbReference type="ARBA" id="ARBA00008017"/>
    </source>
</evidence>
<keyword evidence="5 8" id="KW-1133">Transmembrane helix</keyword>
<keyword evidence="7" id="KW-0175">Coiled coil</keyword>